<dbReference type="SUPFAM" id="SSF51735">
    <property type="entry name" value="NAD(P)-binding Rossmann-fold domains"/>
    <property type="match status" value="1"/>
</dbReference>
<dbReference type="InterPro" id="IPR013328">
    <property type="entry name" value="6PGD_dom2"/>
</dbReference>
<dbReference type="RefSeq" id="WP_183986028.1">
    <property type="nucleotide sequence ID" value="NZ_JACHHG010000004.1"/>
</dbReference>
<protein>
    <recommendedName>
        <fullName evidence="4 9">2-dehydropantoate 2-reductase</fullName>
        <ecNumber evidence="3 9">1.1.1.169</ecNumber>
    </recommendedName>
    <alternativeName>
        <fullName evidence="7 9">Ketopantoate reductase</fullName>
    </alternativeName>
</protein>
<comment type="function">
    <text evidence="9">Catalyzes the NADPH-dependent reduction of ketopantoate into pantoic acid.</text>
</comment>
<dbReference type="InterPro" id="IPR008927">
    <property type="entry name" value="6-PGluconate_DH-like_C_sf"/>
</dbReference>
<keyword evidence="9" id="KW-0566">Pantothenate biosynthesis</keyword>
<comment type="catalytic activity">
    <reaction evidence="8 9">
        <text>(R)-pantoate + NADP(+) = 2-dehydropantoate + NADPH + H(+)</text>
        <dbReference type="Rhea" id="RHEA:16233"/>
        <dbReference type="ChEBI" id="CHEBI:11561"/>
        <dbReference type="ChEBI" id="CHEBI:15378"/>
        <dbReference type="ChEBI" id="CHEBI:15980"/>
        <dbReference type="ChEBI" id="CHEBI:57783"/>
        <dbReference type="ChEBI" id="CHEBI:58349"/>
        <dbReference type="EC" id="1.1.1.169"/>
    </reaction>
</comment>
<dbReference type="GO" id="GO:0005737">
    <property type="term" value="C:cytoplasm"/>
    <property type="evidence" value="ECO:0007669"/>
    <property type="project" value="TreeGrafter"/>
</dbReference>
<comment type="similarity">
    <text evidence="2 9">Belongs to the ketopantoate reductase family.</text>
</comment>
<evidence type="ECO:0000256" key="3">
    <source>
        <dbReference type="ARBA" id="ARBA00013014"/>
    </source>
</evidence>
<keyword evidence="5 9" id="KW-0521">NADP</keyword>
<dbReference type="InterPro" id="IPR050838">
    <property type="entry name" value="Ketopantoate_reductase"/>
</dbReference>
<accession>A0A841I177</accession>
<evidence type="ECO:0000256" key="5">
    <source>
        <dbReference type="ARBA" id="ARBA00022857"/>
    </source>
</evidence>
<evidence type="ECO:0000313" key="12">
    <source>
        <dbReference type="EMBL" id="MBB6098028.1"/>
    </source>
</evidence>
<dbReference type="Pfam" id="PF02558">
    <property type="entry name" value="ApbA"/>
    <property type="match status" value="1"/>
</dbReference>
<dbReference type="InterPro" id="IPR003710">
    <property type="entry name" value="ApbA"/>
</dbReference>
<evidence type="ECO:0000256" key="8">
    <source>
        <dbReference type="ARBA" id="ARBA00048793"/>
    </source>
</evidence>
<dbReference type="EC" id="1.1.1.169" evidence="3 9"/>
<dbReference type="InterPro" id="IPR036291">
    <property type="entry name" value="NAD(P)-bd_dom_sf"/>
</dbReference>
<feature type="domain" description="Ketopantoate reductase C-terminal" evidence="11">
    <location>
        <begin position="163"/>
        <end position="282"/>
    </location>
</feature>
<dbReference type="AlphaFoldDB" id="A0A841I177"/>
<gene>
    <name evidence="12" type="ORF">HNR42_001451</name>
</gene>
<reference evidence="12 13" key="1">
    <citation type="submission" date="2020-08" db="EMBL/GenBank/DDBJ databases">
        <title>Genomic Encyclopedia of Type Strains, Phase IV (KMG-IV): sequencing the most valuable type-strain genomes for metagenomic binning, comparative biology and taxonomic classification.</title>
        <authorList>
            <person name="Goeker M."/>
        </authorList>
    </citation>
    <scope>NUCLEOTIDE SEQUENCE [LARGE SCALE GENOMIC DNA]</scope>
    <source>
        <strain evidence="12 13">DSM 21458</strain>
    </source>
</reference>
<dbReference type="GO" id="GO:0050661">
    <property type="term" value="F:NADP binding"/>
    <property type="evidence" value="ECO:0007669"/>
    <property type="project" value="TreeGrafter"/>
</dbReference>
<comment type="caution">
    <text evidence="12">The sequence shown here is derived from an EMBL/GenBank/DDBJ whole genome shotgun (WGS) entry which is preliminary data.</text>
</comment>
<organism evidence="12 13">
    <name type="scientific">Deinobacterium chartae</name>
    <dbReference type="NCBI Taxonomy" id="521158"/>
    <lineage>
        <taxon>Bacteria</taxon>
        <taxon>Thermotogati</taxon>
        <taxon>Deinococcota</taxon>
        <taxon>Deinococci</taxon>
        <taxon>Deinococcales</taxon>
        <taxon>Deinococcaceae</taxon>
        <taxon>Deinobacterium</taxon>
    </lineage>
</organism>
<evidence type="ECO:0000256" key="9">
    <source>
        <dbReference type="RuleBase" id="RU362068"/>
    </source>
</evidence>
<dbReference type="EMBL" id="JACHHG010000004">
    <property type="protein sequence ID" value="MBB6098028.1"/>
    <property type="molecule type" value="Genomic_DNA"/>
</dbReference>
<dbReference type="GO" id="GO:0008677">
    <property type="term" value="F:2-dehydropantoate 2-reductase activity"/>
    <property type="evidence" value="ECO:0007669"/>
    <property type="project" value="UniProtKB-EC"/>
</dbReference>
<dbReference type="InterPro" id="IPR013332">
    <property type="entry name" value="KPR_N"/>
</dbReference>
<dbReference type="Gene3D" id="1.10.1040.10">
    <property type="entry name" value="N-(1-d-carboxylethyl)-l-norvaline Dehydrogenase, domain 2"/>
    <property type="match status" value="1"/>
</dbReference>
<evidence type="ECO:0000259" key="10">
    <source>
        <dbReference type="Pfam" id="PF02558"/>
    </source>
</evidence>
<evidence type="ECO:0000256" key="4">
    <source>
        <dbReference type="ARBA" id="ARBA00019465"/>
    </source>
</evidence>
<dbReference type="InterPro" id="IPR013752">
    <property type="entry name" value="KPA_reductase"/>
</dbReference>
<evidence type="ECO:0000256" key="7">
    <source>
        <dbReference type="ARBA" id="ARBA00032024"/>
    </source>
</evidence>
<keyword evidence="6 9" id="KW-0560">Oxidoreductase</keyword>
<comment type="pathway">
    <text evidence="1 9">Cofactor biosynthesis; (R)-pantothenate biosynthesis; (R)-pantoate from 3-methyl-2-oxobutanoate: step 2/2.</text>
</comment>
<dbReference type="Pfam" id="PF08546">
    <property type="entry name" value="ApbA_C"/>
    <property type="match status" value="1"/>
</dbReference>
<dbReference type="UniPathway" id="UPA00028">
    <property type="reaction ID" value="UER00004"/>
</dbReference>
<evidence type="ECO:0000259" key="11">
    <source>
        <dbReference type="Pfam" id="PF08546"/>
    </source>
</evidence>
<evidence type="ECO:0000256" key="6">
    <source>
        <dbReference type="ARBA" id="ARBA00023002"/>
    </source>
</evidence>
<name>A0A841I177_9DEIO</name>
<dbReference type="PANTHER" id="PTHR43765:SF2">
    <property type="entry name" value="2-DEHYDROPANTOATE 2-REDUCTASE"/>
    <property type="match status" value="1"/>
</dbReference>
<dbReference type="Gene3D" id="3.40.50.720">
    <property type="entry name" value="NAD(P)-binding Rossmann-like Domain"/>
    <property type="match status" value="1"/>
</dbReference>
<dbReference type="GO" id="GO:0015940">
    <property type="term" value="P:pantothenate biosynthetic process"/>
    <property type="evidence" value="ECO:0007669"/>
    <property type="project" value="UniProtKB-UniPathway"/>
</dbReference>
<feature type="domain" description="Ketopantoate reductase N-terminal" evidence="10">
    <location>
        <begin position="6"/>
        <end position="140"/>
    </location>
</feature>
<dbReference type="PANTHER" id="PTHR43765">
    <property type="entry name" value="2-DEHYDROPANTOATE 2-REDUCTASE-RELATED"/>
    <property type="match status" value="1"/>
</dbReference>
<dbReference type="NCBIfam" id="TIGR00745">
    <property type="entry name" value="apbA_panE"/>
    <property type="match status" value="1"/>
</dbReference>
<dbReference type="Proteomes" id="UP000569951">
    <property type="component" value="Unassembled WGS sequence"/>
</dbReference>
<proteinExistence type="inferred from homology"/>
<dbReference type="SUPFAM" id="SSF48179">
    <property type="entry name" value="6-phosphogluconate dehydrogenase C-terminal domain-like"/>
    <property type="match status" value="1"/>
</dbReference>
<evidence type="ECO:0000256" key="1">
    <source>
        <dbReference type="ARBA" id="ARBA00004994"/>
    </source>
</evidence>
<evidence type="ECO:0000256" key="2">
    <source>
        <dbReference type="ARBA" id="ARBA00007870"/>
    </source>
</evidence>
<keyword evidence="13" id="KW-1185">Reference proteome</keyword>
<evidence type="ECO:0000313" key="13">
    <source>
        <dbReference type="Proteomes" id="UP000569951"/>
    </source>
</evidence>
<sequence>MNRYDVAVIGPGALGRVFAAALAPVCRVLLVARSAQGARDLEAGYRLGDHRVRPDVAFPPRLPTARWVIVLVKGPDTAAALEAARALGPSGILSLQNGDLEGCFQPLPGQRLEDQGVTTEAAYRDGNHTVWTARGETLLPEAFAELAELLRRAGLRARTEPQLRRERQRKLLVNVVINPVTALARRENGALLESPLRELAERLTLEALPALPALDLTPQAALERVFAVAQLTAANRSSMLADVLAGRLTERETLTGALLRRADALGLEVPAHRSVHALLGGLEGARAGHART</sequence>